<evidence type="ECO:0000256" key="1">
    <source>
        <dbReference type="SAM" id="SignalP"/>
    </source>
</evidence>
<dbReference type="AlphaFoldDB" id="A0AAD9ZAB4"/>
<proteinExistence type="predicted"/>
<name>A0AAD9ZAB4_9LECA</name>
<dbReference type="EMBL" id="JASNWA010000007">
    <property type="protein sequence ID" value="KAK3172627.1"/>
    <property type="molecule type" value="Genomic_DNA"/>
</dbReference>
<evidence type="ECO:0000313" key="3">
    <source>
        <dbReference type="Proteomes" id="UP001276659"/>
    </source>
</evidence>
<gene>
    <name evidence="2" type="ORF">OEA41_005951</name>
</gene>
<keyword evidence="1" id="KW-0732">Signal</keyword>
<reference evidence="2" key="1">
    <citation type="submission" date="2022-11" db="EMBL/GenBank/DDBJ databases">
        <title>Chromosomal genome sequence assembly and mating type (MAT) locus characterization of the leprose asexual lichenized fungus Lepraria neglecta (Nyl.) Erichsen.</title>
        <authorList>
            <person name="Allen J.L."/>
            <person name="Pfeffer B."/>
        </authorList>
    </citation>
    <scope>NUCLEOTIDE SEQUENCE</scope>
    <source>
        <strain evidence="2">Allen 5258</strain>
    </source>
</reference>
<organism evidence="2 3">
    <name type="scientific">Lepraria neglecta</name>
    <dbReference type="NCBI Taxonomy" id="209136"/>
    <lineage>
        <taxon>Eukaryota</taxon>
        <taxon>Fungi</taxon>
        <taxon>Dikarya</taxon>
        <taxon>Ascomycota</taxon>
        <taxon>Pezizomycotina</taxon>
        <taxon>Lecanoromycetes</taxon>
        <taxon>OSLEUM clade</taxon>
        <taxon>Lecanoromycetidae</taxon>
        <taxon>Lecanorales</taxon>
        <taxon>Lecanorineae</taxon>
        <taxon>Stereocaulaceae</taxon>
        <taxon>Lepraria</taxon>
    </lineage>
</organism>
<feature type="chain" id="PRO_5042059255" evidence="1">
    <location>
        <begin position="21"/>
        <end position="202"/>
    </location>
</feature>
<keyword evidence="3" id="KW-1185">Reference proteome</keyword>
<protein>
    <submittedName>
        <fullName evidence="2">Uncharacterized protein</fullName>
    </submittedName>
</protein>
<feature type="signal peptide" evidence="1">
    <location>
        <begin position="1"/>
        <end position="20"/>
    </location>
</feature>
<evidence type="ECO:0000313" key="2">
    <source>
        <dbReference type="EMBL" id="KAK3172627.1"/>
    </source>
</evidence>
<sequence>MFGTHTSIALLAALITLVTSLPAPQPQTTTGPHIIGGECQEQTSNYTVLSQNPVLATPALVTGSTCEAGPEGVETTMVDFYPSGDIASAGIDASVSIGTTNSTAITTSVECPPTCDCGLQAVAHMYHITGIHNVVSVNPEYTRGPECDGEQNVAYPYDVLVPVVVPGGVPNADARVDFSACRVGGTFCGPYDKPLIPLCPGT</sequence>
<comment type="caution">
    <text evidence="2">The sequence shown here is derived from an EMBL/GenBank/DDBJ whole genome shotgun (WGS) entry which is preliminary data.</text>
</comment>
<accession>A0AAD9ZAB4</accession>
<dbReference type="Proteomes" id="UP001276659">
    <property type="component" value="Unassembled WGS sequence"/>
</dbReference>